<dbReference type="GO" id="GO:0051301">
    <property type="term" value="P:cell division"/>
    <property type="evidence" value="ECO:0007669"/>
    <property type="project" value="UniProtKB-KW"/>
</dbReference>
<evidence type="ECO:0000256" key="2">
    <source>
        <dbReference type="ARBA" id="ARBA00022737"/>
    </source>
</evidence>
<dbReference type="Pfam" id="PF12895">
    <property type="entry name" value="ANAPC3"/>
    <property type="match status" value="1"/>
</dbReference>
<evidence type="ECO:0000256" key="5">
    <source>
        <dbReference type="ARBA" id="ARBA00022803"/>
    </source>
</evidence>
<dbReference type="GO" id="GO:0016567">
    <property type="term" value="P:protein ubiquitination"/>
    <property type="evidence" value="ECO:0007669"/>
    <property type="project" value="TreeGrafter"/>
</dbReference>
<keyword evidence="8" id="KW-1185">Reference proteome</keyword>
<keyword evidence="6" id="KW-0131">Cell cycle</keyword>
<dbReference type="GO" id="GO:0005680">
    <property type="term" value="C:anaphase-promoting complex"/>
    <property type="evidence" value="ECO:0007669"/>
    <property type="project" value="TreeGrafter"/>
</dbReference>
<keyword evidence="5" id="KW-0802">TPR repeat</keyword>
<keyword evidence="2" id="KW-0677">Repeat</keyword>
<proteinExistence type="predicted"/>
<evidence type="ECO:0000256" key="1">
    <source>
        <dbReference type="ARBA" id="ARBA00022618"/>
    </source>
</evidence>
<protein>
    <submittedName>
        <fullName evidence="7">Uncharacterized protein</fullName>
    </submittedName>
</protein>
<reference evidence="7" key="1">
    <citation type="journal article" date="2023" name="Insect Mol. Biol.">
        <title>Genome sequencing provides insights into the evolution of gene families encoding plant cell wall-degrading enzymes in longhorned beetles.</title>
        <authorList>
            <person name="Shin N.R."/>
            <person name="Okamura Y."/>
            <person name="Kirsch R."/>
            <person name="Pauchet Y."/>
        </authorList>
    </citation>
    <scope>NUCLEOTIDE SEQUENCE</scope>
    <source>
        <strain evidence="7">AMC_N1</strain>
    </source>
</reference>
<gene>
    <name evidence="7" type="ORF">NQ318_018078</name>
</gene>
<sequence>MKTVNSASVNIDNYRKLVQTYIDLHVYGSALFWADKVVALTGNPRDVYWLAQCMYLSKQYHRAAHLLRSRNLEKQAYSSFLLLKGKVLEAMDNRGLASDCYKQALHTDVYCFEAFDSLIKYQMLTAAEVLEEELLNSLPVSEQCSSEEAEILITLYESKLKKYHTPTISRPHESKILFGNTPNVTNNKLLNIMHLTPEPIQSLPTTPLTLVTPPSISTPNVARNNDKNLLKSELKKE</sequence>
<dbReference type="AlphaFoldDB" id="A0AAV8ZDY2"/>
<keyword evidence="4" id="KW-0833">Ubl conjugation pathway</keyword>
<comment type="caution">
    <text evidence="7">The sequence shown here is derived from an EMBL/GenBank/DDBJ whole genome shotgun (WGS) entry which is preliminary data.</text>
</comment>
<evidence type="ECO:0000256" key="4">
    <source>
        <dbReference type="ARBA" id="ARBA00022786"/>
    </source>
</evidence>
<dbReference type="InterPro" id="IPR011990">
    <property type="entry name" value="TPR-like_helical_dom_sf"/>
</dbReference>
<organism evidence="7 8">
    <name type="scientific">Aromia moschata</name>
    <dbReference type="NCBI Taxonomy" id="1265417"/>
    <lineage>
        <taxon>Eukaryota</taxon>
        <taxon>Metazoa</taxon>
        <taxon>Ecdysozoa</taxon>
        <taxon>Arthropoda</taxon>
        <taxon>Hexapoda</taxon>
        <taxon>Insecta</taxon>
        <taxon>Pterygota</taxon>
        <taxon>Neoptera</taxon>
        <taxon>Endopterygota</taxon>
        <taxon>Coleoptera</taxon>
        <taxon>Polyphaga</taxon>
        <taxon>Cucujiformia</taxon>
        <taxon>Chrysomeloidea</taxon>
        <taxon>Cerambycidae</taxon>
        <taxon>Cerambycinae</taxon>
        <taxon>Callichromatini</taxon>
        <taxon>Aromia</taxon>
    </lineage>
</organism>
<dbReference type="GO" id="GO:0005737">
    <property type="term" value="C:cytoplasm"/>
    <property type="evidence" value="ECO:0007669"/>
    <property type="project" value="TreeGrafter"/>
</dbReference>
<evidence type="ECO:0000313" key="7">
    <source>
        <dbReference type="EMBL" id="KAJ8962121.1"/>
    </source>
</evidence>
<dbReference type="PANTHER" id="PTHR12558">
    <property type="entry name" value="CELL DIVISION CYCLE 16,23,27"/>
    <property type="match status" value="1"/>
</dbReference>
<dbReference type="PANTHER" id="PTHR12558:SF9">
    <property type="entry name" value="CELL DIVISION CYCLE PROTEIN 16 HOMOLOG"/>
    <property type="match status" value="1"/>
</dbReference>
<keyword evidence="1" id="KW-0132">Cell division</keyword>
<evidence type="ECO:0000256" key="3">
    <source>
        <dbReference type="ARBA" id="ARBA00022776"/>
    </source>
</evidence>
<dbReference type="Gene3D" id="1.25.40.10">
    <property type="entry name" value="Tetratricopeptide repeat domain"/>
    <property type="match status" value="1"/>
</dbReference>
<dbReference type="Proteomes" id="UP001162162">
    <property type="component" value="Unassembled WGS sequence"/>
</dbReference>
<evidence type="ECO:0000256" key="6">
    <source>
        <dbReference type="ARBA" id="ARBA00023306"/>
    </source>
</evidence>
<dbReference type="EMBL" id="JAPWTK010000003">
    <property type="protein sequence ID" value="KAJ8962121.1"/>
    <property type="molecule type" value="Genomic_DNA"/>
</dbReference>
<dbReference type="GO" id="GO:0031145">
    <property type="term" value="P:anaphase-promoting complex-dependent catabolic process"/>
    <property type="evidence" value="ECO:0007669"/>
    <property type="project" value="TreeGrafter"/>
</dbReference>
<dbReference type="SUPFAM" id="SSF48452">
    <property type="entry name" value="TPR-like"/>
    <property type="match status" value="1"/>
</dbReference>
<accession>A0AAV8ZDY2</accession>
<name>A0AAV8ZDY2_9CUCU</name>
<evidence type="ECO:0000313" key="8">
    <source>
        <dbReference type="Proteomes" id="UP001162162"/>
    </source>
</evidence>
<keyword evidence="3" id="KW-0498">Mitosis</keyword>
<dbReference type="GO" id="GO:0045842">
    <property type="term" value="P:positive regulation of mitotic metaphase/anaphase transition"/>
    <property type="evidence" value="ECO:0007669"/>
    <property type="project" value="TreeGrafter"/>
</dbReference>